<feature type="non-terminal residue" evidence="8">
    <location>
        <position position="1"/>
    </location>
</feature>
<reference evidence="8" key="1">
    <citation type="submission" date="2023-10" db="EMBL/GenBank/DDBJ databases">
        <authorList>
            <person name="Chen Y."/>
            <person name="Shah S."/>
            <person name="Dougan E. K."/>
            <person name="Thang M."/>
            <person name="Chan C."/>
        </authorList>
    </citation>
    <scope>NUCLEOTIDE SEQUENCE [LARGE SCALE GENOMIC DNA]</scope>
</reference>
<dbReference type="EMBL" id="CAUYUJ010018495">
    <property type="protein sequence ID" value="CAK0884021.1"/>
    <property type="molecule type" value="Genomic_DNA"/>
</dbReference>
<evidence type="ECO:0008006" key="10">
    <source>
        <dbReference type="Google" id="ProtNLM"/>
    </source>
</evidence>
<dbReference type="InterPro" id="IPR007248">
    <property type="entry name" value="Mpv17_PMP22"/>
</dbReference>
<evidence type="ECO:0000256" key="6">
    <source>
        <dbReference type="RuleBase" id="RU363053"/>
    </source>
</evidence>
<keyword evidence="5 6" id="KW-0472">Membrane</keyword>
<evidence type="ECO:0000256" key="5">
    <source>
        <dbReference type="ARBA" id="ARBA00023136"/>
    </source>
</evidence>
<proteinExistence type="inferred from homology"/>
<keyword evidence="9" id="KW-1185">Reference proteome</keyword>
<evidence type="ECO:0000313" key="8">
    <source>
        <dbReference type="EMBL" id="CAK0884021.1"/>
    </source>
</evidence>
<dbReference type="PANTHER" id="PTHR11266">
    <property type="entry name" value="PEROXISOMAL MEMBRANE PROTEIN 2, PXMP2 MPV17"/>
    <property type="match status" value="1"/>
</dbReference>
<feature type="region of interest" description="Disordered" evidence="7">
    <location>
        <begin position="124"/>
        <end position="165"/>
    </location>
</feature>
<gene>
    <name evidence="8" type="ORF">PCOR1329_LOCUS66080</name>
</gene>
<evidence type="ECO:0000313" key="9">
    <source>
        <dbReference type="Proteomes" id="UP001189429"/>
    </source>
</evidence>
<keyword evidence="3 6" id="KW-0812">Transmembrane</keyword>
<accession>A0ABN9WF57</accession>
<evidence type="ECO:0000256" key="1">
    <source>
        <dbReference type="ARBA" id="ARBA00004141"/>
    </source>
</evidence>
<keyword evidence="4 6" id="KW-1133">Transmembrane helix</keyword>
<comment type="caution">
    <text evidence="8">The sequence shown here is derived from an EMBL/GenBank/DDBJ whole genome shotgun (WGS) entry which is preliminary data.</text>
</comment>
<protein>
    <recommendedName>
        <fullName evidence="10">Peroxisomal membrane protein MPV17</fullName>
    </recommendedName>
</protein>
<comment type="similarity">
    <text evidence="2 6">Belongs to the peroxisomal membrane protein PXMP2/4 family.</text>
</comment>
<sequence length="179" mass="19382">WFGTLMETFPTPPPGAGVPEQLLAAAVKTGLCQFGTIPLIYLPFFFAITGLLRGLTAEQSWSRARELYLPLYTRNIGFWIPAQMVQFLFVDPAYQVTYCCFAGLIWGVVLSQVAGPLKTPEQAAGEAGVPAEAQHHGDGGRRAAPLQPGGELSIPVERPGPREDTVEVEKVLVKVDVMS</sequence>
<name>A0ABN9WF57_9DINO</name>
<dbReference type="PANTHER" id="PTHR11266:SF17">
    <property type="entry name" value="PROTEIN MPV17"/>
    <property type="match status" value="1"/>
</dbReference>
<comment type="caution">
    <text evidence="6">Lacks conserved residue(s) required for the propagation of feature annotation.</text>
</comment>
<dbReference type="Proteomes" id="UP001189429">
    <property type="component" value="Unassembled WGS sequence"/>
</dbReference>
<feature type="transmembrane region" description="Helical" evidence="6">
    <location>
        <begin position="37"/>
        <end position="55"/>
    </location>
</feature>
<dbReference type="Pfam" id="PF04117">
    <property type="entry name" value="Mpv17_PMP22"/>
    <property type="match status" value="1"/>
</dbReference>
<evidence type="ECO:0000256" key="4">
    <source>
        <dbReference type="ARBA" id="ARBA00022989"/>
    </source>
</evidence>
<organism evidence="8 9">
    <name type="scientific">Prorocentrum cordatum</name>
    <dbReference type="NCBI Taxonomy" id="2364126"/>
    <lineage>
        <taxon>Eukaryota</taxon>
        <taxon>Sar</taxon>
        <taxon>Alveolata</taxon>
        <taxon>Dinophyceae</taxon>
        <taxon>Prorocentrales</taxon>
        <taxon>Prorocentraceae</taxon>
        <taxon>Prorocentrum</taxon>
    </lineage>
</organism>
<evidence type="ECO:0000256" key="7">
    <source>
        <dbReference type="SAM" id="MobiDB-lite"/>
    </source>
</evidence>
<evidence type="ECO:0000256" key="2">
    <source>
        <dbReference type="ARBA" id="ARBA00006824"/>
    </source>
</evidence>
<comment type="subcellular location">
    <subcellularLocation>
        <location evidence="1">Membrane</location>
        <topology evidence="1">Multi-pass membrane protein</topology>
    </subcellularLocation>
</comment>
<evidence type="ECO:0000256" key="3">
    <source>
        <dbReference type="ARBA" id="ARBA00022692"/>
    </source>
</evidence>